<name>A0ABW3ZT78_9BACI</name>
<protein>
    <submittedName>
        <fullName evidence="2">DUF6884 domain-containing protein</fullName>
    </submittedName>
</protein>
<gene>
    <name evidence="2" type="ORF">ACFQ4A_07770</name>
</gene>
<dbReference type="RefSeq" id="WP_382399226.1">
    <property type="nucleotide sequence ID" value="NZ_JBHTNH010000015.1"/>
</dbReference>
<keyword evidence="3" id="KW-1185">Reference proteome</keyword>
<comment type="caution">
    <text evidence="2">The sequence shown here is derived from an EMBL/GenBank/DDBJ whole genome shotgun (WGS) entry which is preliminary data.</text>
</comment>
<accession>A0ABW3ZT78</accession>
<feature type="domain" description="DUF6884" evidence="1">
    <location>
        <begin position="23"/>
        <end position="141"/>
    </location>
</feature>
<dbReference type="Pfam" id="PF21818">
    <property type="entry name" value="DUF6884"/>
    <property type="match status" value="1"/>
</dbReference>
<sequence length="157" mass="18080">MVELSILPCGRKKIWDKYPDMGAVPAKDAYIGTLHQRSRQYAELFTDQWVILSAKHGFLFADDVVDGPYDVTFNQERDEIITNAQLTRQIKEKQLDQFDRLVVLTGKKYKPIINKTFTDDIPRTFPLLQYGGIGYILQALKQAVETQVPIHKQEPIL</sequence>
<reference evidence="3" key="1">
    <citation type="journal article" date="2019" name="Int. J. Syst. Evol. Microbiol.">
        <title>The Global Catalogue of Microorganisms (GCM) 10K type strain sequencing project: providing services to taxonomists for standard genome sequencing and annotation.</title>
        <authorList>
            <consortium name="The Broad Institute Genomics Platform"/>
            <consortium name="The Broad Institute Genome Sequencing Center for Infectious Disease"/>
            <person name="Wu L."/>
            <person name="Ma J."/>
        </authorList>
    </citation>
    <scope>NUCLEOTIDE SEQUENCE [LARGE SCALE GENOMIC DNA]</scope>
    <source>
        <strain evidence="3">CCUG 54822</strain>
    </source>
</reference>
<dbReference type="InterPro" id="IPR049251">
    <property type="entry name" value="DUF6884"/>
</dbReference>
<proteinExistence type="predicted"/>
<evidence type="ECO:0000313" key="2">
    <source>
        <dbReference type="EMBL" id="MFD1361552.1"/>
    </source>
</evidence>
<dbReference type="EMBL" id="JBHTNH010000015">
    <property type="protein sequence ID" value="MFD1361552.1"/>
    <property type="molecule type" value="Genomic_DNA"/>
</dbReference>
<dbReference type="Proteomes" id="UP001597178">
    <property type="component" value="Unassembled WGS sequence"/>
</dbReference>
<evidence type="ECO:0000259" key="1">
    <source>
        <dbReference type="Pfam" id="PF21818"/>
    </source>
</evidence>
<evidence type="ECO:0000313" key="3">
    <source>
        <dbReference type="Proteomes" id="UP001597178"/>
    </source>
</evidence>
<organism evidence="2 3">
    <name type="scientific">Lentibacillus salinarum</name>
    <dbReference type="NCBI Taxonomy" id="446820"/>
    <lineage>
        <taxon>Bacteria</taxon>
        <taxon>Bacillati</taxon>
        <taxon>Bacillota</taxon>
        <taxon>Bacilli</taxon>
        <taxon>Bacillales</taxon>
        <taxon>Bacillaceae</taxon>
        <taxon>Lentibacillus</taxon>
    </lineage>
</organism>